<proteinExistence type="predicted"/>
<keyword evidence="3" id="KW-1185">Reference proteome</keyword>
<sequence>MWDGPFYRVRRDGYEICFLPGADEPLDEVSSLDLWVTFADGERWSATVFTLDEARRLMDRWQDTGEYLGGRYFFGWDDLIVRDPGIEAMTRVIDELVRSGSYATAMRPLAPEEDDETEGEDQGGTETAGDATDA</sequence>
<organism evidence="2 3">
    <name type="scientific">Streptomyces galbus</name>
    <dbReference type="NCBI Taxonomy" id="33898"/>
    <lineage>
        <taxon>Bacteria</taxon>
        <taxon>Bacillati</taxon>
        <taxon>Actinomycetota</taxon>
        <taxon>Actinomycetes</taxon>
        <taxon>Kitasatosporales</taxon>
        <taxon>Streptomycetaceae</taxon>
        <taxon>Streptomyces</taxon>
    </lineage>
</organism>
<name>A0ABX1ISB4_STRGB</name>
<dbReference type="EMBL" id="JAAXMD010000240">
    <property type="protein sequence ID" value="NKQ27146.1"/>
    <property type="molecule type" value="Genomic_DNA"/>
</dbReference>
<comment type="caution">
    <text evidence="2">The sequence shown here is derived from an EMBL/GenBank/DDBJ whole genome shotgun (WGS) entry which is preliminary data.</text>
</comment>
<dbReference type="RefSeq" id="WP_168375115.1">
    <property type="nucleotide sequence ID" value="NZ_JAAXMD010000240.1"/>
</dbReference>
<evidence type="ECO:0000313" key="3">
    <source>
        <dbReference type="Proteomes" id="UP000744032"/>
    </source>
</evidence>
<gene>
    <name evidence="2" type="ORF">HF200_22675</name>
</gene>
<accession>A0ABX1ISB4</accession>
<evidence type="ECO:0008006" key="4">
    <source>
        <dbReference type="Google" id="ProtNLM"/>
    </source>
</evidence>
<evidence type="ECO:0000313" key="2">
    <source>
        <dbReference type="EMBL" id="NKQ27146.1"/>
    </source>
</evidence>
<reference evidence="2 3" key="1">
    <citation type="submission" date="2020-04" db="EMBL/GenBank/DDBJ databases">
        <title>Genome sequence of Streptomyces galbus strain I339.</title>
        <authorList>
            <person name="Silva E.A.N."/>
            <person name="Merces M."/>
            <person name="Castelo Branco A.P.O.T."/>
            <person name="Vasconcelos P.C."/>
            <person name="Costa N.P."/>
            <person name="Marinho G.C.S."/>
            <person name="Oliveira C.J.B."/>
            <person name="Araujo D."/>
            <person name="Rodrigues Junior V.S."/>
            <person name="Almeida R."/>
            <person name="Silva Filho U.R."/>
            <person name="Andrade A.S.A."/>
            <person name="Cibulski S.P."/>
        </authorList>
    </citation>
    <scope>NUCLEOTIDE SEQUENCE [LARGE SCALE GENOMIC DNA]</scope>
    <source>
        <strain evidence="2 3">I339</strain>
    </source>
</reference>
<feature type="compositionally biased region" description="Acidic residues" evidence="1">
    <location>
        <begin position="111"/>
        <end position="123"/>
    </location>
</feature>
<evidence type="ECO:0000256" key="1">
    <source>
        <dbReference type="SAM" id="MobiDB-lite"/>
    </source>
</evidence>
<feature type="region of interest" description="Disordered" evidence="1">
    <location>
        <begin position="104"/>
        <end position="134"/>
    </location>
</feature>
<protein>
    <recommendedName>
        <fullName evidence="4">DUF2750 domain-containing protein</fullName>
    </recommendedName>
</protein>
<dbReference type="Proteomes" id="UP000744032">
    <property type="component" value="Unassembled WGS sequence"/>
</dbReference>